<gene>
    <name evidence="1" type="ORF">EV645_7634</name>
</gene>
<evidence type="ECO:0000313" key="2">
    <source>
        <dbReference type="Proteomes" id="UP000292027"/>
    </source>
</evidence>
<evidence type="ECO:0000313" key="1">
    <source>
        <dbReference type="EMBL" id="RZU03602.1"/>
    </source>
</evidence>
<sequence length="35" mass="4143">MTEPADFTRVRWREGYAIPEVDEFLDIASGWLTNR</sequence>
<dbReference type="AlphaFoldDB" id="A0A4Q7W2Z3"/>
<dbReference type="EMBL" id="SHKR01000017">
    <property type="protein sequence ID" value="RZU03602.1"/>
    <property type="molecule type" value="Genomic_DNA"/>
</dbReference>
<dbReference type="RefSeq" id="WP_130449315.1">
    <property type="nucleotide sequence ID" value="NZ_SHKR01000017.1"/>
</dbReference>
<dbReference type="OrthoDB" id="5198800at2"/>
<organism evidence="1 2">
    <name type="scientific">Kribbella rubisoli</name>
    <dbReference type="NCBI Taxonomy" id="3075929"/>
    <lineage>
        <taxon>Bacteria</taxon>
        <taxon>Bacillati</taxon>
        <taxon>Actinomycetota</taxon>
        <taxon>Actinomycetes</taxon>
        <taxon>Propionibacteriales</taxon>
        <taxon>Kribbellaceae</taxon>
        <taxon>Kribbella</taxon>
    </lineage>
</organism>
<name>A0A4Q7W2Z3_9ACTN</name>
<dbReference type="NCBIfam" id="TIGR03544">
    <property type="entry name" value="DivI1A_domain"/>
    <property type="match status" value="1"/>
</dbReference>
<accession>A0A4Q7W2Z3</accession>
<comment type="caution">
    <text evidence="1">The sequence shown here is derived from an EMBL/GenBank/DDBJ whole genome shotgun (WGS) entry which is preliminary data.</text>
</comment>
<proteinExistence type="predicted"/>
<protein>
    <submittedName>
        <fullName evidence="1">DivIVA domain-containing protein</fullName>
    </submittedName>
</protein>
<dbReference type="InterPro" id="IPR019933">
    <property type="entry name" value="DivIVA_domain"/>
</dbReference>
<keyword evidence="2" id="KW-1185">Reference proteome</keyword>
<dbReference type="Proteomes" id="UP000292027">
    <property type="component" value="Unassembled WGS sequence"/>
</dbReference>
<reference evidence="1 2" key="1">
    <citation type="journal article" date="2015" name="Stand. Genomic Sci.">
        <title>Genomic Encyclopedia of Bacterial and Archaeal Type Strains, Phase III: the genomes of soil and plant-associated and newly described type strains.</title>
        <authorList>
            <person name="Whitman W.B."/>
            <person name="Woyke T."/>
            <person name="Klenk H.P."/>
            <person name="Zhou Y."/>
            <person name="Lilburn T.G."/>
            <person name="Beck B.J."/>
            <person name="De Vos P."/>
            <person name="Vandamme P."/>
            <person name="Eisen J.A."/>
            <person name="Garrity G."/>
            <person name="Hugenholtz P."/>
            <person name="Kyrpides N.C."/>
        </authorList>
    </citation>
    <scope>NUCLEOTIDE SEQUENCE [LARGE SCALE GENOMIC DNA]</scope>
    <source>
        <strain evidence="1 2">VKM Ac-2540</strain>
    </source>
</reference>